<evidence type="ECO:0000313" key="2">
    <source>
        <dbReference type="Proteomes" id="UP001208649"/>
    </source>
</evidence>
<proteinExistence type="predicted"/>
<accession>A0ABT2W9V6</accession>
<evidence type="ECO:0000313" key="1">
    <source>
        <dbReference type="EMBL" id="MCU7618758.1"/>
    </source>
</evidence>
<sequence>MKALHIFLILIYSYCFTQNHKTIKVKEEYVPLKTYENDKLVKSDKTKKTFTYIYNISSKNDSILYYDISDEPINKISPIIFALKKEQNENTLLLLINDNRILETLHISFSDSSKSITVNKDAYFLNSLYYNQLKKTILINNNILDLIDLLDDDLGDYPYQFNYLLKITSQRKYKNKKLKILSAKIYTTRTQSDIQDIWNVGYKYNKNGALMYVIKKSIDKEISYEKRLLFQKKGEYKYKIYSNVESRFENNNVITFDIDKNTYTAIRSHFQFGNIREETSQLKRFLLQ</sequence>
<name>A0ABT2W9V6_9FLAO</name>
<gene>
    <name evidence="1" type="ORF">NZ698_16300</name>
</gene>
<dbReference type="EMBL" id="JAOTEM010000005">
    <property type="protein sequence ID" value="MCU7618758.1"/>
    <property type="molecule type" value="Genomic_DNA"/>
</dbReference>
<comment type="caution">
    <text evidence="1">The sequence shown here is derived from an EMBL/GenBank/DDBJ whole genome shotgun (WGS) entry which is preliminary data.</text>
</comment>
<protein>
    <submittedName>
        <fullName evidence="1">Uncharacterized protein</fullName>
    </submittedName>
</protein>
<dbReference type="RefSeq" id="WP_263004274.1">
    <property type="nucleotide sequence ID" value="NZ_JAOTEM010000005.1"/>
</dbReference>
<organism evidence="1 2">
    <name type="scientific">Chryseobacterium edaphi</name>
    <dbReference type="NCBI Taxonomy" id="2976532"/>
    <lineage>
        <taxon>Bacteria</taxon>
        <taxon>Pseudomonadati</taxon>
        <taxon>Bacteroidota</taxon>
        <taxon>Flavobacteriia</taxon>
        <taxon>Flavobacteriales</taxon>
        <taxon>Weeksellaceae</taxon>
        <taxon>Chryseobacterium group</taxon>
        <taxon>Chryseobacterium</taxon>
    </lineage>
</organism>
<reference evidence="2" key="1">
    <citation type="submission" date="2023-07" db="EMBL/GenBank/DDBJ databases">
        <title>Chryseobacterium sp. strain PBS4-4 Genome sequencing and assembly.</title>
        <authorList>
            <person name="Jung Y."/>
        </authorList>
    </citation>
    <scope>NUCLEOTIDE SEQUENCE [LARGE SCALE GENOMIC DNA]</scope>
    <source>
        <strain evidence="2">PBS4-4</strain>
    </source>
</reference>
<dbReference type="Proteomes" id="UP001208649">
    <property type="component" value="Unassembled WGS sequence"/>
</dbReference>
<keyword evidence="2" id="KW-1185">Reference proteome</keyword>